<protein>
    <submittedName>
        <fullName evidence="1">Uncharacterized protein</fullName>
    </submittedName>
</protein>
<sequence length="81" mass="8594">MASLTRTRAVPSAAVSTALAPTIFFSSRPVIVCVFVLARAVLAVPTRLIGRVLSEGPEPPVGIEPTTFSLRERFDGSAIVR</sequence>
<gene>
    <name evidence="1" type="ORF">C5C51_09015</name>
</gene>
<reference evidence="1 2" key="1">
    <citation type="submission" date="2018-02" db="EMBL/GenBank/DDBJ databases">
        <title>Bacteriophage NCPPB3778 and a type I-E CRISPR drive the evolution of the US Biological Select Agent, Rathayibacter toxicus.</title>
        <authorList>
            <person name="Davis E.W.II."/>
            <person name="Tabima J.F."/>
            <person name="Weisberg A.J."/>
            <person name="Lopes L.D."/>
            <person name="Wiseman M.S."/>
            <person name="Wiseman M.S."/>
            <person name="Pupko T."/>
            <person name="Belcher M.S."/>
            <person name="Sechler A.J."/>
            <person name="Tancos M.A."/>
            <person name="Schroeder B.K."/>
            <person name="Murray T.D."/>
            <person name="Luster D.G."/>
            <person name="Schneider W.L."/>
            <person name="Rogers E."/>
            <person name="Andreote F.D."/>
            <person name="Grunwald N.J."/>
            <person name="Putnam M.L."/>
            <person name="Chang J.H."/>
        </authorList>
    </citation>
    <scope>NUCLEOTIDE SEQUENCE [LARGE SCALE GENOMIC DNA]</scope>
    <source>
        <strain evidence="1 2">FH99</strain>
    </source>
</reference>
<name>A0A2S5Y526_9MICO</name>
<evidence type="ECO:0000313" key="1">
    <source>
        <dbReference type="EMBL" id="PPI13841.1"/>
    </source>
</evidence>
<dbReference type="RefSeq" id="WP_043275137.1">
    <property type="nucleotide sequence ID" value="NZ_CP037977.1"/>
</dbReference>
<dbReference type="EMBL" id="PSWU01000013">
    <property type="protein sequence ID" value="PPI13841.1"/>
    <property type="molecule type" value="Genomic_DNA"/>
</dbReference>
<organism evidence="1 2">
    <name type="scientific">Rathayibacter toxicus</name>
    <dbReference type="NCBI Taxonomy" id="145458"/>
    <lineage>
        <taxon>Bacteria</taxon>
        <taxon>Bacillati</taxon>
        <taxon>Actinomycetota</taxon>
        <taxon>Actinomycetes</taxon>
        <taxon>Micrococcales</taxon>
        <taxon>Microbacteriaceae</taxon>
        <taxon>Rathayibacter</taxon>
    </lineage>
</organism>
<comment type="caution">
    <text evidence="1">The sequence shown here is derived from an EMBL/GenBank/DDBJ whole genome shotgun (WGS) entry which is preliminary data.</text>
</comment>
<dbReference type="Proteomes" id="UP000237966">
    <property type="component" value="Unassembled WGS sequence"/>
</dbReference>
<accession>A0A2S5Y526</accession>
<evidence type="ECO:0000313" key="2">
    <source>
        <dbReference type="Proteomes" id="UP000237966"/>
    </source>
</evidence>
<dbReference type="AlphaFoldDB" id="A0A2S5Y526"/>
<proteinExistence type="predicted"/>